<evidence type="ECO:0000313" key="2">
    <source>
        <dbReference type="Proteomes" id="UP000054538"/>
    </source>
</evidence>
<gene>
    <name evidence="1" type="ORF">PAXRUDRAFT_21868</name>
</gene>
<accession>A0A0D0CP12</accession>
<evidence type="ECO:0000313" key="1">
    <source>
        <dbReference type="EMBL" id="KIK72541.1"/>
    </source>
</evidence>
<proteinExistence type="predicted"/>
<dbReference type="OrthoDB" id="3265433at2759"/>
<sequence>MLSLRAEEDTLVWYWALEKDHLKDSTLAWFWTMDMQRDVELNNWMSEFYRGHWLRAKALKDRWEEEMELLRAGGK</sequence>
<dbReference type="HOGENOM" id="CLU_003703_9_0_1"/>
<dbReference type="Proteomes" id="UP000054538">
    <property type="component" value="Unassembled WGS sequence"/>
</dbReference>
<keyword evidence="2" id="KW-1185">Reference proteome</keyword>
<protein>
    <submittedName>
        <fullName evidence="1">Uncharacterized protein</fullName>
    </submittedName>
</protein>
<name>A0A0D0CP12_9AGAM</name>
<reference evidence="2" key="2">
    <citation type="submission" date="2015-01" db="EMBL/GenBank/DDBJ databases">
        <title>Evolutionary Origins and Diversification of the Mycorrhizal Mutualists.</title>
        <authorList>
            <consortium name="DOE Joint Genome Institute"/>
            <consortium name="Mycorrhizal Genomics Consortium"/>
            <person name="Kohler A."/>
            <person name="Kuo A."/>
            <person name="Nagy L.G."/>
            <person name="Floudas D."/>
            <person name="Copeland A."/>
            <person name="Barry K.W."/>
            <person name="Cichocki N."/>
            <person name="Veneault-Fourrey C."/>
            <person name="LaButti K."/>
            <person name="Lindquist E.A."/>
            <person name="Lipzen A."/>
            <person name="Lundell T."/>
            <person name="Morin E."/>
            <person name="Murat C."/>
            <person name="Riley R."/>
            <person name="Ohm R."/>
            <person name="Sun H."/>
            <person name="Tunlid A."/>
            <person name="Henrissat B."/>
            <person name="Grigoriev I.V."/>
            <person name="Hibbett D.S."/>
            <person name="Martin F."/>
        </authorList>
    </citation>
    <scope>NUCLEOTIDE SEQUENCE [LARGE SCALE GENOMIC DNA]</scope>
    <source>
        <strain evidence="2">Ve08.2h10</strain>
    </source>
</reference>
<reference evidence="1 2" key="1">
    <citation type="submission" date="2014-04" db="EMBL/GenBank/DDBJ databases">
        <authorList>
            <consortium name="DOE Joint Genome Institute"/>
            <person name="Kuo A."/>
            <person name="Kohler A."/>
            <person name="Jargeat P."/>
            <person name="Nagy L.G."/>
            <person name="Floudas D."/>
            <person name="Copeland A."/>
            <person name="Barry K.W."/>
            <person name="Cichocki N."/>
            <person name="Veneault-Fourrey C."/>
            <person name="LaButti K."/>
            <person name="Lindquist E.A."/>
            <person name="Lipzen A."/>
            <person name="Lundell T."/>
            <person name="Morin E."/>
            <person name="Murat C."/>
            <person name="Sun H."/>
            <person name="Tunlid A."/>
            <person name="Henrissat B."/>
            <person name="Grigoriev I.V."/>
            <person name="Hibbett D.S."/>
            <person name="Martin F."/>
            <person name="Nordberg H.P."/>
            <person name="Cantor M.N."/>
            <person name="Hua S.X."/>
        </authorList>
    </citation>
    <scope>NUCLEOTIDE SEQUENCE [LARGE SCALE GENOMIC DNA]</scope>
    <source>
        <strain evidence="1 2">Ve08.2h10</strain>
    </source>
</reference>
<dbReference type="InParanoid" id="A0A0D0CP12"/>
<organism evidence="1 2">
    <name type="scientific">Paxillus rubicundulus Ve08.2h10</name>
    <dbReference type="NCBI Taxonomy" id="930991"/>
    <lineage>
        <taxon>Eukaryota</taxon>
        <taxon>Fungi</taxon>
        <taxon>Dikarya</taxon>
        <taxon>Basidiomycota</taxon>
        <taxon>Agaricomycotina</taxon>
        <taxon>Agaricomycetes</taxon>
        <taxon>Agaricomycetidae</taxon>
        <taxon>Boletales</taxon>
        <taxon>Paxilineae</taxon>
        <taxon>Paxillaceae</taxon>
        <taxon>Paxillus</taxon>
    </lineage>
</organism>
<dbReference type="AlphaFoldDB" id="A0A0D0CP12"/>
<dbReference type="EMBL" id="KN830716">
    <property type="protein sequence ID" value="KIK72541.1"/>
    <property type="molecule type" value="Genomic_DNA"/>
</dbReference>